<keyword evidence="8" id="KW-1185">Reference proteome</keyword>
<comment type="caution">
    <text evidence="7">The sequence shown here is derived from an EMBL/GenBank/DDBJ whole genome shotgun (WGS) entry which is preliminary data.</text>
</comment>
<evidence type="ECO:0000256" key="3">
    <source>
        <dbReference type="ARBA" id="ARBA00023125"/>
    </source>
</evidence>
<dbReference type="GO" id="GO:0003700">
    <property type="term" value="F:DNA-binding transcription factor activity"/>
    <property type="evidence" value="ECO:0007669"/>
    <property type="project" value="InterPro"/>
</dbReference>
<dbReference type="InterPro" id="IPR006447">
    <property type="entry name" value="Myb_dom_plants"/>
</dbReference>
<evidence type="ECO:0000256" key="5">
    <source>
        <dbReference type="ARBA" id="ARBA00023242"/>
    </source>
</evidence>
<dbReference type="GO" id="GO:0005634">
    <property type="term" value="C:nucleus"/>
    <property type="evidence" value="ECO:0007669"/>
    <property type="project" value="UniProtKB-SubCell"/>
</dbReference>
<feature type="domain" description="HTH myb-type" evidence="6">
    <location>
        <begin position="15"/>
        <end position="75"/>
    </location>
</feature>
<reference evidence="7" key="1">
    <citation type="journal article" date="2023" name="Nat. Commun.">
        <title>Diploid and tetraploid genomes of Acorus and the evolution of monocots.</title>
        <authorList>
            <person name="Ma L."/>
            <person name="Liu K.W."/>
            <person name="Li Z."/>
            <person name="Hsiao Y.Y."/>
            <person name="Qi Y."/>
            <person name="Fu T."/>
            <person name="Tang G.D."/>
            <person name="Zhang D."/>
            <person name="Sun W.H."/>
            <person name="Liu D.K."/>
            <person name="Li Y."/>
            <person name="Chen G.Z."/>
            <person name="Liu X.D."/>
            <person name="Liao X.Y."/>
            <person name="Jiang Y.T."/>
            <person name="Yu X."/>
            <person name="Hao Y."/>
            <person name="Huang J."/>
            <person name="Zhao X.W."/>
            <person name="Ke S."/>
            <person name="Chen Y.Y."/>
            <person name="Wu W.L."/>
            <person name="Hsu J.L."/>
            <person name="Lin Y.F."/>
            <person name="Huang M.D."/>
            <person name="Li C.Y."/>
            <person name="Huang L."/>
            <person name="Wang Z.W."/>
            <person name="Zhao X."/>
            <person name="Zhong W.Y."/>
            <person name="Peng D.H."/>
            <person name="Ahmad S."/>
            <person name="Lan S."/>
            <person name="Zhang J.S."/>
            <person name="Tsai W.C."/>
            <person name="Van de Peer Y."/>
            <person name="Liu Z.J."/>
        </authorList>
    </citation>
    <scope>NUCLEOTIDE SEQUENCE</scope>
    <source>
        <strain evidence="7">CP</strain>
    </source>
</reference>
<evidence type="ECO:0000313" key="8">
    <source>
        <dbReference type="Proteomes" id="UP001180020"/>
    </source>
</evidence>
<name>A0AAV9C451_ACOCL</name>
<reference evidence="7" key="2">
    <citation type="submission" date="2023-06" db="EMBL/GenBank/DDBJ databases">
        <authorList>
            <person name="Ma L."/>
            <person name="Liu K.-W."/>
            <person name="Li Z."/>
            <person name="Hsiao Y.-Y."/>
            <person name="Qi Y."/>
            <person name="Fu T."/>
            <person name="Tang G."/>
            <person name="Zhang D."/>
            <person name="Sun W.-H."/>
            <person name="Liu D.-K."/>
            <person name="Li Y."/>
            <person name="Chen G.-Z."/>
            <person name="Liu X.-D."/>
            <person name="Liao X.-Y."/>
            <person name="Jiang Y.-T."/>
            <person name="Yu X."/>
            <person name="Hao Y."/>
            <person name="Huang J."/>
            <person name="Zhao X.-W."/>
            <person name="Ke S."/>
            <person name="Chen Y.-Y."/>
            <person name="Wu W.-L."/>
            <person name="Hsu J.-L."/>
            <person name="Lin Y.-F."/>
            <person name="Huang M.-D."/>
            <person name="Li C.-Y."/>
            <person name="Huang L."/>
            <person name="Wang Z.-W."/>
            <person name="Zhao X."/>
            <person name="Zhong W.-Y."/>
            <person name="Peng D.-H."/>
            <person name="Ahmad S."/>
            <person name="Lan S."/>
            <person name="Zhang J.-S."/>
            <person name="Tsai W.-C."/>
            <person name="Van De Peer Y."/>
            <person name="Liu Z.-J."/>
        </authorList>
    </citation>
    <scope>NUCLEOTIDE SEQUENCE</scope>
    <source>
        <strain evidence="7">CP</strain>
        <tissue evidence="7">Leaves</tissue>
    </source>
</reference>
<evidence type="ECO:0000256" key="4">
    <source>
        <dbReference type="ARBA" id="ARBA00023163"/>
    </source>
</evidence>
<dbReference type="InterPro" id="IPR046955">
    <property type="entry name" value="PHR1-like"/>
</dbReference>
<dbReference type="FunFam" id="1.10.10.60:FF:000007">
    <property type="entry name" value="Two-component response regulator"/>
    <property type="match status" value="1"/>
</dbReference>
<dbReference type="SUPFAM" id="SSF46689">
    <property type="entry name" value="Homeodomain-like"/>
    <property type="match status" value="1"/>
</dbReference>
<keyword evidence="4" id="KW-0804">Transcription</keyword>
<dbReference type="AlphaFoldDB" id="A0AAV9C451"/>
<dbReference type="InterPro" id="IPR001005">
    <property type="entry name" value="SANT/Myb"/>
</dbReference>
<keyword evidence="2" id="KW-0805">Transcription regulation</keyword>
<dbReference type="InterPro" id="IPR009057">
    <property type="entry name" value="Homeodomain-like_sf"/>
</dbReference>
<organism evidence="7 8">
    <name type="scientific">Acorus calamus</name>
    <name type="common">Sweet flag</name>
    <dbReference type="NCBI Taxonomy" id="4465"/>
    <lineage>
        <taxon>Eukaryota</taxon>
        <taxon>Viridiplantae</taxon>
        <taxon>Streptophyta</taxon>
        <taxon>Embryophyta</taxon>
        <taxon>Tracheophyta</taxon>
        <taxon>Spermatophyta</taxon>
        <taxon>Magnoliopsida</taxon>
        <taxon>Liliopsida</taxon>
        <taxon>Acoraceae</taxon>
        <taxon>Acorus</taxon>
    </lineage>
</organism>
<dbReference type="GO" id="GO:0003677">
    <property type="term" value="F:DNA binding"/>
    <property type="evidence" value="ECO:0007669"/>
    <property type="project" value="UniProtKB-KW"/>
</dbReference>
<evidence type="ECO:0000256" key="1">
    <source>
        <dbReference type="ARBA" id="ARBA00004123"/>
    </source>
</evidence>
<proteinExistence type="predicted"/>
<dbReference type="EMBL" id="JAUJYO010000021">
    <property type="protein sequence ID" value="KAK1283885.1"/>
    <property type="molecule type" value="Genomic_DNA"/>
</dbReference>
<keyword evidence="5" id="KW-0539">Nucleus</keyword>
<dbReference type="PANTHER" id="PTHR31314:SF113">
    <property type="entry name" value="MYB FAMILY TRANSCRIPTION FACTOR MPH1"/>
    <property type="match status" value="1"/>
</dbReference>
<dbReference type="Pfam" id="PF00249">
    <property type="entry name" value="Myb_DNA-binding"/>
    <property type="match status" value="1"/>
</dbReference>
<keyword evidence="3" id="KW-0238">DNA-binding</keyword>
<comment type="subcellular location">
    <subcellularLocation>
        <location evidence="1">Nucleus</location>
    </subcellularLocation>
</comment>
<dbReference type="Gene3D" id="1.10.10.60">
    <property type="entry name" value="Homeodomain-like"/>
    <property type="match status" value="1"/>
</dbReference>
<protein>
    <submittedName>
        <fullName evidence="7">Myb family transcription factor</fullName>
    </submittedName>
</protein>
<dbReference type="Proteomes" id="UP001180020">
    <property type="component" value="Unassembled WGS sequence"/>
</dbReference>
<dbReference type="PANTHER" id="PTHR31314">
    <property type="entry name" value="MYB FAMILY TRANSCRIPTION FACTOR PHL7-LIKE"/>
    <property type="match status" value="1"/>
</dbReference>
<dbReference type="NCBIfam" id="TIGR01557">
    <property type="entry name" value="myb_SHAQKYF"/>
    <property type="match status" value="1"/>
</dbReference>
<dbReference type="PROSITE" id="PS51294">
    <property type="entry name" value="HTH_MYB"/>
    <property type="match status" value="1"/>
</dbReference>
<sequence length="147" mass="16693">MMRRQGRSETRRYSRSELPRLRWTSELHKQFVEAVECLGGENKATPKRILKVMGVKDLSISHVKSHLQNHESNIDEGVPGGFCELTLSFDPSLLRGCKGRSESASSIEFDDENNKKIGHSKTHNYAPLQKAYINLELTMSTQPLYST</sequence>
<evidence type="ECO:0000313" key="7">
    <source>
        <dbReference type="EMBL" id="KAK1283885.1"/>
    </source>
</evidence>
<accession>A0AAV9C451</accession>
<gene>
    <name evidence="7" type="ORF">QJS10_CPB21g01124</name>
</gene>
<evidence type="ECO:0000256" key="2">
    <source>
        <dbReference type="ARBA" id="ARBA00023015"/>
    </source>
</evidence>
<dbReference type="InterPro" id="IPR017930">
    <property type="entry name" value="Myb_dom"/>
</dbReference>
<evidence type="ECO:0000259" key="6">
    <source>
        <dbReference type="PROSITE" id="PS51294"/>
    </source>
</evidence>